<sequence>MTENHSNISLTPQPAVGEPVSGPLGSWWQIFGHLGPFVGGQVRQALTPSLQREGDWGQKSEGGQNHTAVPGGVSAAVFGS</sequence>
<accession>A0AC59ZV12</accession>
<organism evidence="1 2">
    <name type="scientific">Rangifer tarandus platyrhynchus</name>
    <name type="common">Svalbard reindeer</name>
    <dbReference type="NCBI Taxonomy" id="3082113"/>
    <lineage>
        <taxon>Eukaryota</taxon>
        <taxon>Metazoa</taxon>
        <taxon>Chordata</taxon>
        <taxon>Craniata</taxon>
        <taxon>Vertebrata</taxon>
        <taxon>Euteleostomi</taxon>
        <taxon>Mammalia</taxon>
        <taxon>Eutheria</taxon>
        <taxon>Laurasiatheria</taxon>
        <taxon>Artiodactyla</taxon>
        <taxon>Ruminantia</taxon>
        <taxon>Pecora</taxon>
        <taxon>Cervidae</taxon>
        <taxon>Odocoileinae</taxon>
        <taxon>Rangifer</taxon>
    </lineage>
</organism>
<evidence type="ECO:0000313" key="2">
    <source>
        <dbReference type="Proteomes" id="UP001162501"/>
    </source>
</evidence>
<evidence type="ECO:0000313" key="1">
    <source>
        <dbReference type="EMBL" id="CAN0515610.1"/>
    </source>
</evidence>
<gene>
    <name evidence="1" type="ORF">MRATA1EN22A_LOCUS23447</name>
</gene>
<name>A0AC59ZV12_RANTA</name>
<protein>
    <submittedName>
        <fullName evidence="1">Uncharacterized protein</fullName>
    </submittedName>
</protein>
<reference evidence="1" key="1">
    <citation type="submission" date="2023-05" db="EMBL/GenBank/DDBJ databases">
        <authorList>
            <consortium name="ELIXIR-Norway"/>
        </authorList>
    </citation>
    <scope>NUCLEOTIDE SEQUENCE</scope>
</reference>
<reference evidence="1" key="2">
    <citation type="submission" date="2025-03" db="EMBL/GenBank/DDBJ databases">
        <authorList>
            <consortium name="ELIXIR-Norway"/>
            <consortium name="Elixir Norway"/>
        </authorList>
    </citation>
    <scope>NUCLEOTIDE SEQUENCE</scope>
</reference>
<proteinExistence type="predicted"/>
<dbReference type="Proteomes" id="UP001162501">
    <property type="component" value="Chromosome 4"/>
</dbReference>
<dbReference type="EMBL" id="OX596088">
    <property type="protein sequence ID" value="CAN0515610.1"/>
    <property type="molecule type" value="Genomic_DNA"/>
</dbReference>